<dbReference type="RefSeq" id="WP_248888748.1">
    <property type="nucleotide sequence ID" value="NZ_CP066351.1"/>
</dbReference>
<protein>
    <submittedName>
        <fullName evidence="1">Uncharacterized protein</fullName>
    </submittedName>
</protein>
<reference evidence="1 2" key="1">
    <citation type="submission" date="2024-06" db="EMBL/GenBank/DDBJ databases">
        <title>Genomic Encyclopedia of Type Strains, Phase V (KMG-V): Genome sequencing to study the core and pangenomes of soil and plant-associated prokaryotes.</title>
        <authorList>
            <person name="Whitman W."/>
        </authorList>
    </citation>
    <scope>NUCLEOTIDE SEQUENCE [LARGE SCALE GENOMIC DNA]</scope>
    <source>
        <strain evidence="1 2">USDA 160</strain>
    </source>
</reference>
<proteinExistence type="predicted"/>
<organism evidence="1 2">
    <name type="scientific">Bradyrhizobium japonicum</name>
    <dbReference type="NCBI Taxonomy" id="375"/>
    <lineage>
        <taxon>Bacteria</taxon>
        <taxon>Pseudomonadati</taxon>
        <taxon>Pseudomonadota</taxon>
        <taxon>Alphaproteobacteria</taxon>
        <taxon>Hyphomicrobiales</taxon>
        <taxon>Nitrobacteraceae</taxon>
        <taxon>Bradyrhizobium</taxon>
    </lineage>
</organism>
<evidence type="ECO:0000313" key="1">
    <source>
        <dbReference type="EMBL" id="MET4719890.1"/>
    </source>
</evidence>
<evidence type="ECO:0000313" key="2">
    <source>
        <dbReference type="Proteomes" id="UP001549291"/>
    </source>
</evidence>
<name>A0ABV2RU88_BRAJP</name>
<dbReference type="Proteomes" id="UP001549291">
    <property type="component" value="Unassembled WGS sequence"/>
</dbReference>
<sequence length="53" mass="5623">MRHIAIGNHINDTKFAFPAGAVNIPMLSAKASKAVDRCNSGSLRSVPTISRPC</sequence>
<gene>
    <name evidence="1" type="ORF">ABIF63_003996</name>
</gene>
<dbReference type="EMBL" id="JBEPTQ010000002">
    <property type="protein sequence ID" value="MET4719890.1"/>
    <property type="molecule type" value="Genomic_DNA"/>
</dbReference>
<accession>A0ABV2RU88</accession>
<keyword evidence="2" id="KW-1185">Reference proteome</keyword>
<comment type="caution">
    <text evidence="1">The sequence shown here is derived from an EMBL/GenBank/DDBJ whole genome shotgun (WGS) entry which is preliminary data.</text>
</comment>